<name>A0A6M1RSQ5_9BACT</name>
<dbReference type="EMBL" id="JAAKYA010000017">
    <property type="protein sequence ID" value="NGO38474.1"/>
    <property type="molecule type" value="Genomic_DNA"/>
</dbReference>
<keyword evidence="1" id="KW-1133">Transmembrane helix</keyword>
<feature type="transmembrane region" description="Helical" evidence="1">
    <location>
        <begin position="219"/>
        <end position="245"/>
    </location>
</feature>
<feature type="transmembrane region" description="Helical" evidence="1">
    <location>
        <begin position="75"/>
        <end position="97"/>
    </location>
</feature>
<keyword evidence="3" id="KW-1185">Reference proteome</keyword>
<keyword evidence="1" id="KW-0472">Membrane</keyword>
<comment type="caution">
    <text evidence="2">The sequence shown here is derived from an EMBL/GenBank/DDBJ whole genome shotgun (WGS) entry which is preliminary data.</text>
</comment>
<proteinExistence type="predicted"/>
<evidence type="ECO:0000313" key="2">
    <source>
        <dbReference type="EMBL" id="NGO38474.1"/>
    </source>
</evidence>
<dbReference type="GO" id="GO:0043190">
    <property type="term" value="C:ATP-binding cassette (ABC) transporter complex"/>
    <property type="evidence" value="ECO:0007669"/>
    <property type="project" value="InterPro"/>
</dbReference>
<dbReference type="InterPro" id="IPR030802">
    <property type="entry name" value="Permease_MalE"/>
</dbReference>
<dbReference type="Pfam" id="PF02405">
    <property type="entry name" value="MlaE"/>
    <property type="match status" value="1"/>
</dbReference>
<keyword evidence="1" id="KW-0812">Transmembrane</keyword>
<organism evidence="2 3">
    <name type="scientific">Limisphaera ngatamarikiensis</name>
    <dbReference type="NCBI Taxonomy" id="1324935"/>
    <lineage>
        <taxon>Bacteria</taxon>
        <taxon>Pseudomonadati</taxon>
        <taxon>Verrucomicrobiota</taxon>
        <taxon>Verrucomicrobiia</taxon>
        <taxon>Limisphaerales</taxon>
        <taxon>Limisphaeraceae</taxon>
        <taxon>Limisphaera</taxon>
    </lineage>
</organism>
<evidence type="ECO:0000256" key="1">
    <source>
        <dbReference type="SAM" id="Phobius"/>
    </source>
</evidence>
<feature type="transmembrane region" description="Helical" evidence="1">
    <location>
        <begin position="109"/>
        <end position="133"/>
    </location>
</feature>
<dbReference type="GO" id="GO:0005548">
    <property type="term" value="F:phospholipid transporter activity"/>
    <property type="evidence" value="ECO:0007669"/>
    <property type="project" value="TreeGrafter"/>
</dbReference>
<gene>
    <name evidence="2" type="ORF">G4L39_03550</name>
</gene>
<accession>A0A6M1RSQ5</accession>
<dbReference type="PANTHER" id="PTHR30188">
    <property type="entry name" value="ABC TRANSPORTER PERMEASE PROTEIN-RELATED"/>
    <property type="match status" value="1"/>
</dbReference>
<evidence type="ECO:0000313" key="3">
    <source>
        <dbReference type="Proteomes" id="UP000477311"/>
    </source>
</evidence>
<dbReference type="AlphaFoldDB" id="A0A6M1RSQ5"/>
<reference evidence="2 3" key="1">
    <citation type="submission" date="2020-02" db="EMBL/GenBank/DDBJ databases">
        <title>Draft genome sequence of Limisphaera ngatamarikiensis NGM72.4T, a thermophilic Verrucomicrobia grouped in subdivision 3.</title>
        <authorList>
            <person name="Carere C.R."/>
            <person name="Steen J."/>
            <person name="Hugenholtz P."/>
            <person name="Stott M.B."/>
        </authorList>
    </citation>
    <scope>NUCLEOTIDE SEQUENCE [LARGE SCALE GENOMIC DNA]</scope>
    <source>
        <strain evidence="2 3">NGM72.4</strain>
    </source>
</reference>
<feature type="transmembrane region" description="Helical" evidence="1">
    <location>
        <begin position="174"/>
        <end position="199"/>
    </location>
</feature>
<dbReference type="RefSeq" id="WP_165105967.1">
    <property type="nucleotide sequence ID" value="NZ_JAAKYA010000017.1"/>
</dbReference>
<feature type="transmembrane region" description="Helical" evidence="1">
    <location>
        <begin position="265"/>
        <end position="283"/>
    </location>
</feature>
<sequence length="284" mass="30029">MTSATGNEAAPLSQCSAGSHAGWAGALGRPVVRTLWAARELIAFVLITLGVLWTKGTRAPAWIRRQVGHQIVRAGVLLMPLFLFLSVALGFLVIGQTVSWLSRVGAMEYLGPVMVLVIVRELGPLLTALVLLARVCTPMVVELGTARALGEVEALEALGIDPVHYMVVPRVVGLSLAVLALTVYLILGSIAAGYLWAFLQDVPLTPGEYLRQLAGALSWVDFAVLTLKTLGFGAVLAAVTCFHGLARPLRLDGVAPATMRTVGQGLVACILLDALFLLVYLVGS</sequence>
<dbReference type="Proteomes" id="UP000477311">
    <property type="component" value="Unassembled WGS sequence"/>
</dbReference>
<feature type="transmembrane region" description="Helical" evidence="1">
    <location>
        <begin position="36"/>
        <end position="54"/>
    </location>
</feature>
<protein>
    <submittedName>
        <fullName evidence="2">ABC transporter permease</fullName>
    </submittedName>
</protein>